<dbReference type="AlphaFoldDB" id="A0A8T0GNC6"/>
<accession>A0A8T0GNC6</accession>
<dbReference type="Proteomes" id="UP000822688">
    <property type="component" value="Chromosome 9"/>
</dbReference>
<keyword evidence="2" id="KW-0732">Signal</keyword>
<sequence>MAGWWRGLALVMLVLCSVSLAAASDVDGLQELNQDFGSRKLLQALTPPVPAPVPPTTPAPVPPTPAPVTPTRAPGPAPVRAPAPAPVVPPAPPTPGTLSITPSFACCTPMWVEYYASCSSTFSIVQMCHH</sequence>
<proteinExistence type="predicted"/>
<keyword evidence="4" id="KW-1185">Reference proteome</keyword>
<reference evidence="3" key="1">
    <citation type="submission" date="2020-06" db="EMBL/GenBank/DDBJ databases">
        <title>WGS assembly of Ceratodon purpureus strain R40.</title>
        <authorList>
            <person name="Carey S.B."/>
            <person name="Jenkins J."/>
            <person name="Shu S."/>
            <person name="Lovell J.T."/>
            <person name="Sreedasyam A."/>
            <person name="Maumus F."/>
            <person name="Tiley G.P."/>
            <person name="Fernandez-Pozo N."/>
            <person name="Barry K."/>
            <person name="Chen C."/>
            <person name="Wang M."/>
            <person name="Lipzen A."/>
            <person name="Daum C."/>
            <person name="Saski C.A."/>
            <person name="Payton A.C."/>
            <person name="Mcbreen J.C."/>
            <person name="Conrad R.E."/>
            <person name="Kollar L.M."/>
            <person name="Olsson S."/>
            <person name="Huttunen S."/>
            <person name="Landis J.B."/>
            <person name="Wickett N.J."/>
            <person name="Johnson M.G."/>
            <person name="Rensing S.A."/>
            <person name="Grimwood J."/>
            <person name="Schmutz J."/>
            <person name="Mcdaniel S.F."/>
        </authorList>
    </citation>
    <scope>NUCLEOTIDE SEQUENCE</scope>
    <source>
        <strain evidence="3">R40</strain>
    </source>
</reference>
<feature type="region of interest" description="Disordered" evidence="1">
    <location>
        <begin position="47"/>
        <end position="94"/>
    </location>
</feature>
<comment type="caution">
    <text evidence="3">The sequence shown here is derived from an EMBL/GenBank/DDBJ whole genome shotgun (WGS) entry which is preliminary data.</text>
</comment>
<gene>
    <name evidence="3" type="ORF">KC19_9G034600</name>
</gene>
<evidence type="ECO:0000256" key="1">
    <source>
        <dbReference type="SAM" id="MobiDB-lite"/>
    </source>
</evidence>
<name>A0A8T0GNC6_CERPU</name>
<protein>
    <submittedName>
        <fullName evidence="3">Uncharacterized protein</fullName>
    </submittedName>
</protein>
<evidence type="ECO:0000256" key="2">
    <source>
        <dbReference type="SAM" id="SignalP"/>
    </source>
</evidence>
<dbReference type="EMBL" id="CM026430">
    <property type="protein sequence ID" value="KAG0561066.1"/>
    <property type="molecule type" value="Genomic_DNA"/>
</dbReference>
<feature type="signal peptide" evidence="2">
    <location>
        <begin position="1"/>
        <end position="23"/>
    </location>
</feature>
<organism evidence="3 4">
    <name type="scientific">Ceratodon purpureus</name>
    <name type="common">Fire moss</name>
    <name type="synonym">Dicranum purpureum</name>
    <dbReference type="NCBI Taxonomy" id="3225"/>
    <lineage>
        <taxon>Eukaryota</taxon>
        <taxon>Viridiplantae</taxon>
        <taxon>Streptophyta</taxon>
        <taxon>Embryophyta</taxon>
        <taxon>Bryophyta</taxon>
        <taxon>Bryophytina</taxon>
        <taxon>Bryopsida</taxon>
        <taxon>Dicranidae</taxon>
        <taxon>Pseudoditrichales</taxon>
        <taxon>Ditrichaceae</taxon>
        <taxon>Ceratodon</taxon>
    </lineage>
</organism>
<feature type="chain" id="PRO_5035749807" evidence="2">
    <location>
        <begin position="24"/>
        <end position="130"/>
    </location>
</feature>
<evidence type="ECO:0000313" key="3">
    <source>
        <dbReference type="EMBL" id="KAG0561066.1"/>
    </source>
</evidence>
<evidence type="ECO:0000313" key="4">
    <source>
        <dbReference type="Proteomes" id="UP000822688"/>
    </source>
</evidence>